<dbReference type="GO" id="GO:0008234">
    <property type="term" value="F:cysteine-type peptidase activity"/>
    <property type="evidence" value="ECO:0007669"/>
    <property type="project" value="InterPro"/>
</dbReference>
<dbReference type="EMBL" id="JAAPAO010000360">
    <property type="protein sequence ID" value="KAF4661987.1"/>
    <property type="molecule type" value="Genomic_DNA"/>
</dbReference>
<dbReference type="InterPro" id="IPR013128">
    <property type="entry name" value="Peptidase_C1A"/>
</dbReference>
<organism evidence="5 6">
    <name type="scientific">Perkinsus chesapeaki</name>
    <name type="common">Clam parasite</name>
    <name type="synonym">Perkinsus andrewsi</name>
    <dbReference type="NCBI Taxonomy" id="330153"/>
    <lineage>
        <taxon>Eukaryota</taxon>
        <taxon>Sar</taxon>
        <taxon>Alveolata</taxon>
        <taxon>Perkinsozoa</taxon>
        <taxon>Perkinsea</taxon>
        <taxon>Perkinsida</taxon>
        <taxon>Perkinsidae</taxon>
        <taxon>Perkinsus</taxon>
    </lineage>
</organism>
<accession>A0A7J6LRX4</accession>
<reference evidence="5 6" key="1">
    <citation type="submission" date="2020-04" db="EMBL/GenBank/DDBJ databases">
        <title>Perkinsus chesapeaki whole genome sequence.</title>
        <authorList>
            <person name="Bogema D.R."/>
        </authorList>
    </citation>
    <scope>NUCLEOTIDE SEQUENCE [LARGE SCALE GENOMIC DNA]</scope>
    <source>
        <strain evidence="5">ATCC PRA-425</strain>
    </source>
</reference>
<proteinExistence type="inferred from homology"/>
<sequence>MAWLLFATILASCAADPESLLTNFEAKFSLDFGEADSHRKAIFLENVRYINEVNAKNHGVLAVGYSKTQNSKDVPYFIVKNSWGANWGEDGYVRIAIDGPEEGICGVLKAPSFPVKQ</sequence>
<feature type="signal peptide" evidence="3">
    <location>
        <begin position="1"/>
        <end position="15"/>
    </location>
</feature>
<feature type="chain" id="PRO_5029664913" description="Peptidase C1A papain C-terminal domain-containing protein" evidence="3">
    <location>
        <begin position="16"/>
        <end position="117"/>
    </location>
</feature>
<protein>
    <recommendedName>
        <fullName evidence="4">Peptidase C1A papain C-terminal domain-containing protein</fullName>
    </recommendedName>
</protein>
<dbReference type="AlphaFoldDB" id="A0A7J6LRX4"/>
<keyword evidence="2" id="KW-0865">Zymogen</keyword>
<keyword evidence="6" id="KW-1185">Reference proteome</keyword>
<comment type="caution">
    <text evidence="5">The sequence shown here is derived from an EMBL/GenBank/DDBJ whole genome shotgun (WGS) entry which is preliminary data.</text>
</comment>
<dbReference type="Gene3D" id="3.90.70.10">
    <property type="entry name" value="Cysteine proteinases"/>
    <property type="match status" value="1"/>
</dbReference>
<dbReference type="PANTHER" id="PTHR12411">
    <property type="entry name" value="CYSTEINE PROTEASE FAMILY C1-RELATED"/>
    <property type="match status" value="1"/>
</dbReference>
<evidence type="ECO:0000259" key="4">
    <source>
        <dbReference type="Pfam" id="PF00112"/>
    </source>
</evidence>
<dbReference type="InterPro" id="IPR038765">
    <property type="entry name" value="Papain-like_cys_pep_sf"/>
</dbReference>
<comment type="similarity">
    <text evidence="1">Belongs to the peptidase C1 family.</text>
</comment>
<evidence type="ECO:0000256" key="2">
    <source>
        <dbReference type="ARBA" id="ARBA00023145"/>
    </source>
</evidence>
<dbReference type="OrthoDB" id="10253408at2759"/>
<dbReference type="InterPro" id="IPR000668">
    <property type="entry name" value="Peptidase_C1A_C"/>
</dbReference>
<evidence type="ECO:0000313" key="6">
    <source>
        <dbReference type="Proteomes" id="UP000591131"/>
    </source>
</evidence>
<dbReference type="SUPFAM" id="SSF54001">
    <property type="entry name" value="Cysteine proteinases"/>
    <property type="match status" value="1"/>
</dbReference>
<keyword evidence="3" id="KW-0732">Signal</keyword>
<evidence type="ECO:0000313" key="5">
    <source>
        <dbReference type="EMBL" id="KAF4661987.1"/>
    </source>
</evidence>
<name>A0A7J6LRX4_PERCH</name>
<feature type="domain" description="Peptidase C1A papain C-terminal" evidence="4">
    <location>
        <begin position="39"/>
        <end position="114"/>
    </location>
</feature>
<evidence type="ECO:0000256" key="1">
    <source>
        <dbReference type="ARBA" id="ARBA00008455"/>
    </source>
</evidence>
<evidence type="ECO:0000256" key="3">
    <source>
        <dbReference type="SAM" id="SignalP"/>
    </source>
</evidence>
<dbReference type="Proteomes" id="UP000591131">
    <property type="component" value="Unassembled WGS sequence"/>
</dbReference>
<dbReference type="GO" id="GO:0006508">
    <property type="term" value="P:proteolysis"/>
    <property type="evidence" value="ECO:0007669"/>
    <property type="project" value="InterPro"/>
</dbReference>
<gene>
    <name evidence="5" type="ORF">FOL47_006470</name>
</gene>
<dbReference type="Pfam" id="PF00112">
    <property type="entry name" value="Peptidase_C1"/>
    <property type="match status" value="1"/>
</dbReference>